<keyword evidence="4 12" id="KW-0001">2Fe-2S</keyword>
<proteinExistence type="inferred from homology"/>
<evidence type="ECO:0000256" key="8">
    <source>
        <dbReference type="ARBA" id="ARBA00023004"/>
    </source>
</evidence>
<keyword evidence="5 12" id="KW-0479">Metal-binding</keyword>
<feature type="domain" description="FAD-binding FR-type" evidence="13">
    <location>
        <begin position="6"/>
        <end position="106"/>
    </location>
</feature>
<dbReference type="OrthoDB" id="9796486at2"/>
<dbReference type="GO" id="GO:0046872">
    <property type="term" value="F:metal ion binding"/>
    <property type="evidence" value="ECO:0007669"/>
    <property type="project" value="UniProtKB-KW"/>
</dbReference>
<feature type="binding site" evidence="12">
    <location>
        <position position="250"/>
    </location>
    <ligand>
        <name>[2Fe-2S] cluster</name>
        <dbReference type="ChEBI" id="CHEBI:190135"/>
    </ligand>
</feature>
<comment type="cofactor">
    <cofactor evidence="11">
        <name>FAD</name>
        <dbReference type="ChEBI" id="CHEBI:57692"/>
    </cofactor>
    <text evidence="11">Binds 1 FAD per subunit.</text>
</comment>
<evidence type="ECO:0000256" key="3">
    <source>
        <dbReference type="ARBA" id="ARBA00022630"/>
    </source>
</evidence>
<dbReference type="AlphaFoldDB" id="F1T4U1"/>
<keyword evidence="15" id="KW-1185">Reference proteome</keyword>
<dbReference type="PANTHER" id="PTHR43513:SF3">
    <property type="entry name" value="DIHYDROOROTATE DEHYDROGENASE B (NAD(+)), ELECTRON TRANSFER SUBUNIT-RELATED"/>
    <property type="match status" value="1"/>
</dbReference>
<keyword evidence="8 12" id="KW-0408">Iron</keyword>
<comment type="cofactor">
    <cofactor evidence="12">
        <name>[2Fe-2S] cluster</name>
        <dbReference type="ChEBI" id="CHEBI:190135"/>
    </cofactor>
    <text evidence="12">Binds 1 [2Fe-2S] cluster per subunit.</text>
</comment>
<evidence type="ECO:0000256" key="10">
    <source>
        <dbReference type="ARBA" id="ARBA00034078"/>
    </source>
</evidence>
<dbReference type="GO" id="GO:0051537">
    <property type="term" value="F:2 iron, 2 sulfur cluster binding"/>
    <property type="evidence" value="ECO:0007669"/>
    <property type="project" value="UniProtKB-KW"/>
</dbReference>
<dbReference type="InterPro" id="IPR012165">
    <property type="entry name" value="Cyt_c3_hydrogenase_gsu"/>
</dbReference>
<evidence type="ECO:0000313" key="14">
    <source>
        <dbReference type="EMBL" id="EGF23735.1"/>
    </source>
</evidence>
<dbReference type="InterPro" id="IPR017927">
    <property type="entry name" value="FAD-bd_FR_type"/>
</dbReference>
<dbReference type="PANTHER" id="PTHR43513">
    <property type="entry name" value="DIHYDROOROTATE DEHYDROGENASE B (NAD(+)), ELECTRON TRANSFER SUBUNIT"/>
    <property type="match status" value="1"/>
</dbReference>
<gene>
    <name evidence="14" type="ORF">HMPREF0091_10682</name>
</gene>
<evidence type="ECO:0000256" key="5">
    <source>
        <dbReference type="ARBA" id="ARBA00022723"/>
    </source>
</evidence>
<evidence type="ECO:0000313" key="15">
    <source>
        <dbReference type="Proteomes" id="UP000005947"/>
    </source>
</evidence>
<comment type="similarity">
    <text evidence="1">Belongs to the PyrK family.</text>
</comment>
<dbReference type="PIRSF" id="PIRSF006816">
    <property type="entry name" value="Cyc3_hyd_g"/>
    <property type="match status" value="1"/>
</dbReference>
<sequence length="263" mass="27606">MAVKDTKLHTAYIVSNTRVGDGIYELVLVCDELARTMLPGEFINIHVPGSQTELLSIPLSFSHIDVEAGLIYLAYAVVGSGTKRLSALCAKTALRVLGPCGHGWDMPLSKEKALLVSGGIGAPPVLAAAALFKSQGIAVDVIIGAQTADKLWGVKRAHAIGVDRLFLTTDDGTLGEKGFTTDVMQKLLAETSYGCVCTCGPAPMMKRVAALAKAAHIPCQASLERMMTCGFGACATCTVQMVDGSNKGCCMVGPVFNAEEVAW</sequence>
<dbReference type="EMBL" id="ACGK02000001">
    <property type="protein sequence ID" value="EGF23735.1"/>
    <property type="molecule type" value="Genomic_DNA"/>
</dbReference>
<name>F1T4U1_9ACTN</name>
<dbReference type="Gene3D" id="2.40.30.10">
    <property type="entry name" value="Translation factors"/>
    <property type="match status" value="1"/>
</dbReference>
<dbReference type="InterPro" id="IPR037117">
    <property type="entry name" value="Dihydroorotate_DH_ele_sf"/>
</dbReference>
<dbReference type="Gene3D" id="2.10.240.10">
    <property type="entry name" value="Dihydroorotate dehydrogenase, electron transfer subunit"/>
    <property type="match status" value="1"/>
</dbReference>
<reference evidence="14 15" key="1">
    <citation type="submission" date="2011-02" db="EMBL/GenBank/DDBJ databases">
        <authorList>
            <person name="Muzny D."/>
            <person name="Qin X."/>
            <person name="Buhay C."/>
            <person name="Dugan-Rocha S."/>
            <person name="Ding Y."/>
            <person name="Chen G."/>
            <person name="Hawes A."/>
            <person name="Holder M."/>
            <person name="Jhangiani S."/>
            <person name="Johnson A."/>
            <person name="Khan Z."/>
            <person name="Li Z."/>
            <person name="Liu W."/>
            <person name="Liu X."/>
            <person name="Perez L."/>
            <person name="Shen H."/>
            <person name="Wang Q."/>
            <person name="Watt J."/>
            <person name="Xi L."/>
            <person name="Xin Y."/>
            <person name="Zhou J."/>
            <person name="Deng J."/>
            <person name="Jiang H."/>
            <person name="Liu Y."/>
            <person name="Qu J."/>
            <person name="Song X.-Z."/>
            <person name="Zhang L."/>
            <person name="Villasana D."/>
            <person name="Johnson A."/>
            <person name="Liu J."/>
            <person name="Liyanage D."/>
            <person name="Lorensuhewa L."/>
            <person name="Robinson T."/>
            <person name="Song A."/>
            <person name="Song B.-B."/>
            <person name="Dinh H."/>
            <person name="Thornton R."/>
            <person name="Coyle M."/>
            <person name="Francisco L."/>
            <person name="Jackson L."/>
            <person name="Javaid M."/>
            <person name="Korchina V."/>
            <person name="Kovar C."/>
            <person name="Mata R."/>
            <person name="Mathew T."/>
            <person name="Ngo R."/>
            <person name="Nguyen L."/>
            <person name="Nguyen N."/>
            <person name="Okwuonu G."/>
            <person name="Ongeri F."/>
            <person name="Pham C."/>
            <person name="Simmons D."/>
            <person name="Wilczek-Boney K."/>
            <person name="Hale W."/>
            <person name="Jakkamsetti A."/>
            <person name="Pham P."/>
            <person name="Ruth R."/>
            <person name="San Lucas F."/>
            <person name="Warren J."/>
            <person name="Zhang J."/>
            <person name="Zhao Z."/>
            <person name="Zhou C."/>
            <person name="Zhu D."/>
            <person name="Lee S."/>
            <person name="Bess C."/>
            <person name="Blankenburg K."/>
            <person name="Forbes L."/>
            <person name="Fu Q."/>
            <person name="Gubbala S."/>
            <person name="Hirani K."/>
            <person name="Jayaseelan J.C."/>
            <person name="Lara F."/>
            <person name="Munidasa M."/>
            <person name="Palculict T."/>
            <person name="Patil S."/>
            <person name="Pu L.-L."/>
            <person name="Saada N."/>
            <person name="Tang L."/>
            <person name="Weissenberger G."/>
            <person name="Zhu Y."/>
            <person name="Hemphill L."/>
            <person name="Shang Y."/>
            <person name="Youmans B."/>
            <person name="Ayvaz T."/>
            <person name="Ross M."/>
            <person name="Santibanez J."/>
            <person name="Aqrawi P."/>
            <person name="Gross S."/>
            <person name="Joshi V."/>
            <person name="Fowler G."/>
            <person name="Nazareth L."/>
            <person name="Reid J."/>
            <person name="Worley K."/>
            <person name="Petrosino J."/>
            <person name="Highlander S."/>
            <person name="Gibbs R."/>
        </authorList>
    </citation>
    <scope>NUCLEOTIDE SEQUENCE [LARGE SCALE GENOMIC DNA]</scope>
    <source>
        <strain evidence="14 15">DSM 15829</strain>
    </source>
</reference>
<feature type="binding site" evidence="12">
    <location>
        <position position="229"/>
    </location>
    <ligand>
        <name>[2Fe-2S] cluster</name>
        <dbReference type="ChEBI" id="CHEBI:190135"/>
    </ligand>
</feature>
<evidence type="ECO:0000256" key="12">
    <source>
        <dbReference type="PIRSR" id="PIRSR006816-2"/>
    </source>
</evidence>
<dbReference type="GO" id="GO:0016491">
    <property type="term" value="F:oxidoreductase activity"/>
    <property type="evidence" value="ECO:0007669"/>
    <property type="project" value="InterPro"/>
</dbReference>
<dbReference type="GeneID" id="93210285"/>
<dbReference type="Gene3D" id="3.40.50.80">
    <property type="entry name" value="Nucleotide-binding domain of ferredoxin-NADP reductase (FNR) module"/>
    <property type="match status" value="1"/>
</dbReference>
<dbReference type="Proteomes" id="UP000005947">
    <property type="component" value="Unassembled WGS sequence"/>
</dbReference>
<evidence type="ECO:0000256" key="1">
    <source>
        <dbReference type="ARBA" id="ARBA00006422"/>
    </source>
</evidence>
<dbReference type="Pfam" id="PF10418">
    <property type="entry name" value="DHODB_Fe-S_bind"/>
    <property type="match status" value="1"/>
</dbReference>
<organism evidence="14 15">
    <name type="scientific">Fannyhessea vaginae DSM 15829</name>
    <dbReference type="NCBI Taxonomy" id="525256"/>
    <lineage>
        <taxon>Bacteria</taxon>
        <taxon>Bacillati</taxon>
        <taxon>Actinomycetota</taxon>
        <taxon>Coriobacteriia</taxon>
        <taxon>Coriobacteriales</taxon>
        <taxon>Atopobiaceae</taxon>
        <taxon>Fannyhessea</taxon>
    </lineage>
</organism>
<comment type="cofactor">
    <cofactor evidence="10">
        <name>[2Fe-2S] cluster</name>
        <dbReference type="ChEBI" id="CHEBI:190135"/>
    </cofactor>
</comment>
<dbReference type="PROSITE" id="PS51384">
    <property type="entry name" value="FAD_FR"/>
    <property type="match status" value="1"/>
</dbReference>
<dbReference type="RefSeq" id="WP_006302864.1">
    <property type="nucleotide sequence ID" value="NZ_ACGK02000001.1"/>
</dbReference>
<keyword evidence="3 11" id="KW-0285">Flavoprotein</keyword>
<accession>F1T4U1</accession>
<evidence type="ECO:0000256" key="7">
    <source>
        <dbReference type="ARBA" id="ARBA00022982"/>
    </source>
</evidence>
<keyword evidence="7" id="KW-0249">Electron transport</keyword>
<protein>
    <submittedName>
        <fullName evidence="14">Oxidoreductase NAD-binding domain protein</fullName>
    </submittedName>
</protein>
<keyword evidence="6 11" id="KW-0274">FAD</keyword>
<dbReference type="CDD" id="cd06218">
    <property type="entry name" value="DHOD_e_trans"/>
    <property type="match status" value="1"/>
</dbReference>
<evidence type="ECO:0000256" key="6">
    <source>
        <dbReference type="ARBA" id="ARBA00022827"/>
    </source>
</evidence>
<dbReference type="SUPFAM" id="SSF52343">
    <property type="entry name" value="Ferredoxin reductase-like, C-terminal NADP-linked domain"/>
    <property type="match status" value="1"/>
</dbReference>
<dbReference type="eggNOG" id="COG0543">
    <property type="taxonomic scope" value="Bacteria"/>
</dbReference>
<evidence type="ECO:0000256" key="11">
    <source>
        <dbReference type="PIRSR" id="PIRSR006816-1"/>
    </source>
</evidence>
<feature type="binding site" evidence="12">
    <location>
        <position position="234"/>
    </location>
    <ligand>
        <name>[2Fe-2S] cluster</name>
        <dbReference type="ChEBI" id="CHEBI:190135"/>
    </ligand>
</feature>
<dbReference type="InterPro" id="IPR039261">
    <property type="entry name" value="FNR_nucleotide-bd"/>
</dbReference>
<dbReference type="InterPro" id="IPR017938">
    <property type="entry name" value="Riboflavin_synthase-like_b-brl"/>
</dbReference>
<evidence type="ECO:0000256" key="9">
    <source>
        <dbReference type="ARBA" id="ARBA00023014"/>
    </source>
</evidence>
<feature type="binding site" evidence="11">
    <location>
        <begin position="81"/>
        <end position="82"/>
    </location>
    <ligand>
        <name>FAD</name>
        <dbReference type="ChEBI" id="CHEBI:57692"/>
    </ligand>
</feature>
<comment type="caution">
    <text evidence="14">The sequence shown here is derived from an EMBL/GenBank/DDBJ whole genome shotgun (WGS) entry which is preliminary data.</text>
</comment>
<evidence type="ECO:0000256" key="4">
    <source>
        <dbReference type="ARBA" id="ARBA00022714"/>
    </source>
</evidence>
<keyword evidence="9 12" id="KW-0411">Iron-sulfur</keyword>
<dbReference type="SUPFAM" id="SSF63380">
    <property type="entry name" value="Riboflavin synthase domain-like"/>
    <property type="match status" value="1"/>
</dbReference>
<dbReference type="InterPro" id="IPR019480">
    <property type="entry name" value="Dihydroorotate_DH_Fe-S-bd"/>
</dbReference>
<evidence type="ECO:0000256" key="2">
    <source>
        <dbReference type="ARBA" id="ARBA00022448"/>
    </source>
</evidence>
<dbReference type="GO" id="GO:0006221">
    <property type="term" value="P:pyrimidine nucleotide biosynthetic process"/>
    <property type="evidence" value="ECO:0007669"/>
    <property type="project" value="InterPro"/>
</dbReference>
<dbReference type="InterPro" id="IPR050353">
    <property type="entry name" value="PyrK_electron_transfer"/>
</dbReference>
<evidence type="ECO:0000259" key="13">
    <source>
        <dbReference type="PROSITE" id="PS51384"/>
    </source>
</evidence>
<dbReference type="GO" id="GO:0050660">
    <property type="term" value="F:flavin adenine dinucleotide binding"/>
    <property type="evidence" value="ECO:0007669"/>
    <property type="project" value="InterPro"/>
</dbReference>
<feature type="binding site" evidence="12">
    <location>
        <position position="237"/>
    </location>
    <ligand>
        <name>[2Fe-2S] cluster</name>
        <dbReference type="ChEBI" id="CHEBI:190135"/>
    </ligand>
</feature>
<keyword evidence="2" id="KW-0813">Transport</keyword>